<feature type="transmembrane region" description="Helical" evidence="1">
    <location>
        <begin position="96"/>
        <end position="115"/>
    </location>
</feature>
<evidence type="ECO:0000313" key="2">
    <source>
        <dbReference type="EMBL" id="MQX52925.1"/>
    </source>
</evidence>
<sequence>MDFVKVIFVWAVPLLLGLLFQRGLLQNEGFIKRNFWFFAALRAGITATFIAPTLLLGGHGGVPVSFIGGVAMIFFIGPAYTDSGLSWGGVGVRGEAGLFVVLFIPCYVAAVVSLVRSKLKFT</sequence>
<gene>
    <name evidence="2" type="ORF">GFN93_06660</name>
</gene>
<keyword evidence="1" id="KW-0812">Transmembrane</keyword>
<comment type="caution">
    <text evidence="2">The sequence shown here is derived from an EMBL/GenBank/DDBJ whole genome shotgun (WGS) entry which is preliminary data.</text>
</comment>
<reference evidence="2 3" key="1">
    <citation type="submission" date="2019-10" db="EMBL/GenBank/DDBJ databases">
        <title>Alcanivorax sp.PA15-N-34 draft genome sequence.</title>
        <authorList>
            <person name="Liao X."/>
            <person name="Shao Z."/>
        </authorList>
    </citation>
    <scope>NUCLEOTIDE SEQUENCE [LARGE SCALE GENOMIC DNA]</scope>
    <source>
        <strain evidence="2 3">PA15-N-34</strain>
    </source>
</reference>
<dbReference type="RefSeq" id="WP_153499945.1">
    <property type="nucleotide sequence ID" value="NZ_WIRE01000001.1"/>
</dbReference>
<name>A0A6N7LV25_9GAMM</name>
<evidence type="ECO:0000313" key="3">
    <source>
        <dbReference type="Proteomes" id="UP000469421"/>
    </source>
</evidence>
<keyword evidence="3" id="KW-1185">Reference proteome</keyword>
<feature type="transmembrane region" description="Helical" evidence="1">
    <location>
        <begin position="62"/>
        <end position="81"/>
    </location>
</feature>
<keyword evidence="1" id="KW-0472">Membrane</keyword>
<protein>
    <submittedName>
        <fullName evidence="2">Uncharacterized protein</fullName>
    </submittedName>
</protein>
<organism evidence="2 3">
    <name type="scientific">Alcanivorax sediminis</name>
    <dbReference type="NCBI Taxonomy" id="2663008"/>
    <lineage>
        <taxon>Bacteria</taxon>
        <taxon>Pseudomonadati</taxon>
        <taxon>Pseudomonadota</taxon>
        <taxon>Gammaproteobacteria</taxon>
        <taxon>Oceanospirillales</taxon>
        <taxon>Alcanivoracaceae</taxon>
        <taxon>Alcanivorax</taxon>
    </lineage>
</organism>
<keyword evidence="1" id="KW-1133">Transmembrane helix</keyword>
<dbReference type="AlphaFoldDB" id="A0A6N7LV25"/>
<feature type="transmembrane region" description="Helical" evidence="1">
    <location>
        <begin position="35"/>
        <end position="55"/>
    </location>
</feature>
<proteinExistence type="predicted"/>
<evidence type="ECO:0000256" key="1">
    <source>
        <dbReference type="SAM" id="Phobius"/>
    </source>
</evidence>
<dbReference type="EMBL" id="WIRE01000001">
    <property type="protein sequence ID" value="MQX52925.1"/>
    <property type="molecule type" value="Genomic_DNA"/>
</dbReference>
<accession>A0A6N7LV25</accession>
<dbReference type="Proteomes" id="UP000469421">
    <property type="component" value="Unassembled WGS sequence"/>
</dbReference>